<comment type="function">
    <text evidence="10">Required for selective autophagy activation by ubiquitinated proteins. Implicated in sigma rhabdovirus multiplication and necessary for male fertility. Involved in activating transcription of Drs.</text>
</comment>
<dbReference type="CDD" id="cd02340">
    <property type="entry name" value="ZZ_NBR1_like"/>
    <property type="match status" value="1"/>
</dbReference>
<dbReference type="GO" id="GO:0005634">
    <property type="term" value="C:nucleus"/>
    <property type="evidence" value="ECO:0007669"/>
    <property type="project" value="UniProtKB-SubCell"/>
</dbReference>
<keyword evidence="6 14" id="KW-0863">Zinc-finger</keyword>
<dbReference type="RefSeq" id="XP_030836949.1">
    <property type="nucleotide sequence ID" value="XM_030981089.1"/>
</dbReference>
<dbReference type="InterPro" id="IPR053793">
    <property type="entry name" value="PB1-like"/>
</dbReference>
<evidence type="ECO:0000313" key="19">
    <source>
        <dbReference type="Proteomes" id="UP000007110"/>
    </source>
</evidence>
<dbReference type="InterPro" id="IPR000270">
    <property type="entry name" value="PB1_dom"/>
</dbReference>
<dbReference type="PANTHER" id="PTHR15090:SF0">
    <property type="entry name" value="SEQUESTOSOME-1"/>
    <property type="match status" value="1"/>
</dbReference>
<dbReference type="SUPFAM" id="SSF57850">
    <property type="entry name" value="RING/U-box"/>
    <property type="match status" value="1"/>
</dbReference>
<evidence type="ECO:0000256" key="15">
    <source>
        <dbReference type="SAM" id="MobiDB-lite"/>
    </source>
</evidence>
<keyword evidence="3" id="KW-0963">Cytoplasm</keyword>
<dbReference type="SMART" id="SM00666">
    <property type="entry name" value="PB1"/>
    <property type="match status" value="1"/>
</dbReference>
<dbReference type="SMART" id="SM00291">
    <property type="entry name" value="ZnF_ZZ"/>
    <property type="match status" value="1"/>
</dbReference>
<feature type="domain" description="PB1" evidence="17">
    <location>
        <begin position="2"/>
        <end position="91"/>
    </location>
</feature>
<evidence type="ECO:0000256" key="3">
    <source>
        <dbReference type="ARBA" id="ARBA00022490"/>
    </source>
</evidence>
<dbReference type="FunFam" id="3.10.20.90:FF:000320">
    <property type="entry name" value="Predicted protein"/>
    <property type="match status" value="1"/>
</dbReference>
<evidence type="ECO:0000256" key="10">
    <source>
        <dbReference type="ARBA" id="ARBA00054138"/>
    </source>
</evidence>
<dbReference type="Pfam" id="PF00569">
    <property type="entry name" value="ZZ"/>
    <property type="match status" value="1"/>
</dbReference>
<accession>A0A7M7SWQ8</accession>
<dbReference type="InterPro" id="IPR043145">
    <property type="entry name" value="Znf_ZZ_sf"/>
</dbReference>
<dbReference type="InterPro" id="IPR033741">
    <property type="entry name" value="SQSTM_UBA"/>
</dbReference>
<evidence type="ECO:0000256" key="11">
    <source>
        <dbReference type="ARBA" id="ARBA00062450"/>
    </source>
</evidence>
<proteinExistence type="predicted"/>
<sequence>MSMTVKAYLKRGENANAEIRRFVIDVAVSSNYEYLSKKVAQVFPSLGDPDYFSLSWKDSEGDNITFSSDDELVEALGQINDDTFRIYVKEKKRCRRENRDAPSPGTSTDDGAGQEEQAYHPGVICDGCESRIRGPRFKCITCPDYDLCKQCESRGIHPEHSFVKFRKPQVGRSHHGGFFNRPGMFRPFGHPGWRHWWRHQQQQQQGGDASTTQNEQTQGTQGPQINVGCTMGPGLFGGPPPPPHGPNMPPPPHEFLRDIGQTVAQMLDPLGIDVDIDIDNQGNRTHCAGEPNFCGGGGNGHGRGKHGRRHGGKGHRGCRKTWAGCEQGSSMDVGQEAEPAPSGAARSQEKSGEAGGNTQNKEQDATQKQPEGTAEPMETTVKDGSAAAPNQSPSGSDDADWTLLENAGGKPSAPSQNPQEDPSYQYQTALNQMGAMGFDNEGGWLTSLLDAKGGDIVRVLDAIKIGNQPSFSGNSK</sequence>
<dbReference type="CTD" id="8878"/>
<reference evidence="18" key="2">
    <citation type="submission" date="2021-01" db="UniProtKB">
        <authorList>
            <consortium name="EnsemblMetazoa"/>
        </authorList>
    </citation>
    <scope>IDENTIFICATION</scope>
</reference>
<evidence type="ECO:0000256" key="2">
    <source>
        <dbReference type="ARBA" id="ARBA00004496"/>
    </source>
</evidence>
<feature type="compositionally biased region" description="Low complexity" evidence="15">
    <location>
        <begin position="199"/>
        <end position="224"/>
    </location>
</feature>
<feature type="compositionally biased region" description="Polar residues" evidence="15">
    <location>
        <begin position="413"/>
        <end position="425"/>
    </location>
</feature>
<evidence type="ECO:0000256" key="1">
    <source>
        <dbReference type="ARBA" id="ARBA00004123"/>
    </source>
</evidence>
<keyword evidence="19" id="KW-1185">Reference proteome</keyword>
<evidence type="ECO:0000259" key="16">
    <source>
        <dbReference type="PROSITE" id="PS50135"/>
    </source>
</evidence>
<dbReference type="Gene3D" id="3.10.20.90">
    <property type="entry name" value="Phosphatidylinositol 3-kinase Catalytic Subunit, Chain A, domain 1"/>
    <property type="match status" value="1"/>
</dbReference>
<evidence type="ECO:0000256" key="14">
    <source>
        <dbReference type="PROSITE-ProRule" id="PRU00228"/>
    </source>
</evidence>
<evidence type="ECO:0000313" key="18">
    <source>
        <dbReference type="EnsemblMetazoa" id="XP_030836949"/>
    </source>
</evidence>
<dbReference type="Gene3D" id="3.30.60.90">
    <property type="match status" value="1"/>
</dbReference>
<dbReference type="InterPro" id="IPR052260">
    <property type="entry name" value="Autophagy_Rcpt_SigReg"/>
</dbReference>
<dbReference type="Pfam" id="PF16577">
    <property type="entry name" value="UBA_5"/>
    <property type="match status" value="1"/>
</dbReference>
<dbReference type="AlphaFoldDB" id="A0A7M7SWQ8"/>
<dbReference type="GeneID" id="590854"/>
<organism evidence="18 19">
    <name type="scientific">Strongylocentrotus purpuratus</name>
    <name type="common">Purple sea urchin</name>
    <dbReference type="NCBI Taxonomy" id="7668"/>
    <lineage>
        <taxon>Eukaryota</taxon>
        <taxon>Metazoa</taxon>
        <taxon>Echinodermata</taxon>
        <taxon>Eleutherozoa</taxon>
        <taxon>Echinozoa</taxon>
        <taxon>Echinoidea</taxon>
        <taxon>Euechinoidea</taxon>
        <taxon>Echinacea</taxon>
        <taxon>Camarodonta</taxon>
        <taxon>Echinidea</taxon>
        <taxon>Strongylocentrotidae</taxon>
        <taxon>Strongylocentrotus</taxon>
    </lineage>
</organism>
<evidence type="ECO:0000256" key="9">
    <source>
        <dbReference type="ARBA" id="ARBA00023242"/>
    </source>
</evidence>
<dbReference type="FunFam" id="1.10.8.10:FF:000034">
    <property type="entry name" value="Sequestosome 1"/>
    <property type="match status" value="1"/>
</dbReference>
<comment type="subcellular location">
    <subcellularLocation>
        <location evidence="2">Cytoplasm</location>
    </subcellularLocation>
    <subcellularLocation>
        <location evidence="1">Nucleus</location>
    </subcellularLocation>
</comment>
<evidence type="ECO:0000256" key="12">
    <source>
        <dbReference type="ARBA" id="ARBA00071657"/>
    </source>
</evidence>
<evidence type="ECO:0000259" key="17">
    <source>
        <dbReference type="PROSITE" id="PS51745"/>
    </source>
</evidence>
<dbReference type="PROSITE" id="PS51745">
    <property type="entry name" value="PB1"/>
    <property type="match status" value="1"/>
</dbReference>
<evidence type="ECO:0000256" key="13">
    <source>
        <dbReference type="ARBA" id="ARBA00081379"/>
    </source>
</evidence>
<comment type="subunit">
    <text evidence="11">Interacts with aPKC and Traf6.</text>
</comment>
<feature type="compositionally biased region" description="Pro residues" evidence="15">
    <location>
        <begin position="238"/>
        <end position="253"/>
    </location>
</feature>
<feature type="region of interest" description="Disordered" evidence="15">
    <location>
        <begin position="198"/>
        <end position="256"/>
    </location>
</feature>
<dbReference type="GO" id="GO:0005737">
    <property type="term" value="C:cytoplasm"/>
    <property type="evidence" value="ECO:0007669"/>
    <property type="project" value="UniProtKB-SubCell"/>
</dbReference>
<dbReference type="PANTHER" id="PTHR15090">
    <property type="entry name" value="SEQUESTOSOME 1-RELATED"/>
    <property type="match status" value="1"/>
</dbReference>
<reference evidence="19" key="1">
    <citation type="submission" date="2015-02" db="EMBL/GenBank/DDBJ databases">
        <title>Genome sequencing for Strongylocentrotus purpuratus.</title>
        <authorList>
            <person name="Murali S."/>
            <person name="Liu Y."/>
            <person name="Vee V."/>
            <person name="English A."/>
            <person name="Wang M."/>
            <person name="Skinner E."/>
            <person name="Han Y."/>
            <person name="Muzny D.M."/>
            <person name="Worley K.C."/>
            <person name="Gibbs R.A."/>
        </authorList>
    </citation>
    <scope>NUCLEOTIDE SEQUENCE</scope>
</reference>
<name>A0A7M7SWQ8_STRPU</name>
<feature type="region of interest" description="Disordered" evidence="15">
    <location>
        <begin position="95"/>
        <end position="115"/>
    </location>
</feature>
<evidence type="ECO:0000256" key="8">
    <source>
        <dbReference type="ARBA" id="ARBA00023163"/>
    </source>
</evidence>
<keyword evidence="8" id="KW-0804">Transcription</keyword>
<evidence type="ECO:0000256" key="5">
    <source>
        <dbReference type="ARBA" id="ARBA00022737"/>
    </source>
</evidence>
<dbReference type="CDD" id="cd06402">
    <property type="entry name" value="PB1_p62"/>
    <property type="match status" value="1"/>
</dbReference>
<dbReference type="CDD" id="cd14320">
    <property type="entry name" value="UBA_SQSTM"/>
    <property type="match status" value="1"/>
</dbReference>
<keyword evidence="5" id="KW-0677">Repeat</keyword>
<dbReference type="SUPFAM" id="SSF46934">
    <property type="entry name" value="UBA-like"/>
    <property type="match status" value="1"/>
</dbReference>
<feature type="domain" description="ZZ-type" evidence="16">
    <location>
        <begin position="120"/>
        <end position="170"/>
    </location>
</feature>
<dbReference type="GO" id="GO:0008270">
    <property type="term" value="F:zinc ion binding"/>
    <property type="evidence" value="ECO:0007669"/>
    <property type="project" value="UniProtKB-KW"/>
</dbReference>
<dbReference type="InterPro" id="IPR009060">
    <property type="entry name" value="UBA-like_sf"/>
</dbReference>
<dbReference type="InterPro" id="IPR034866">
    <property type="entry name" value="PB1_p62"/>
</dbReference>
<dbReference type="FunFam" id="3.30.60.90:FF:000016">
    <property type="entry name" value="Refractory to sigma P"/>
    <property type="match status" value="1"/>
</dbReference>
<feature type="region of interest" description="Disordered" evidence="15">
    <location>
        <begin position="293"/>
        <end position="425"/>
    </location>
</feature>
<dbReference type="Pfam" id="PF00564">
    <property type="entry name" value="PB1"/>
    <property type="match status" value="1"/>
</dbReference>
<dbReference type="EnsemblMetazoa" id="XM_030981089">
    <property type="protein sequence ID" value="XP_030836949"/>
    <property type="gene ID" value="LOC590854"/>
</dbReference>
<evidence type="ECO:0000256" key="6">
    <source>
        <dbReference type="ARBA" id="ARBA00022771"/>
    </source>
</evidence>
<dbReference type="Proteomes" id="UP000007110">
    <property type="component" value="Unassembled WGS sequence"/>
</dbReference>
<dbReference type="Gene3D" id="1.10.8.10">
    <property type="entry name" value="DNA helicase RuvA subunit, C-terminal domain"/>
    <property type="match status" value="1"/>
</dbReference>
<keyword evidence="9" id="KW-0539">Nucleus</keyword>
<dbReference type="PROSITE" id="PS50135">
    <property type="entry name" value="ZF_ZZ_2"/>
    <property type="match status" value="1"/>
</dbReference>
<dbReference type="InterPro" id="IPR000433">
    <property type="entry name" value="Znf_ZZ"/>
</dbReference>
<evidence type="ECO:0000256" key="7">
    <source>
        <dbReference type="ARBA" id="ARBA00022833"/>
    </source>
</evidence>
<protein>
    <recommendedName>
        <fullName evidence="12">Protein ref(2)P</fullName>
    </recommendedName>
    <alternativeName>
        <fullName evidence="13">Refractory to sigma P</fullName>
    </alternativeName>
</protein>
<evidence type="ECO:0000256" key="4">
    <source>
        <dbReference type="ARBA" id="ARBA00022723"/>
    </source>
</evidence>
<feature type="compositionally biased region" description="Basic residues" evidence="15">
    <location>
        <begin position="302"/>
        <end position="319"/>
    </location>
</feature>
<dbReference type="PROSITE" id="PS01357">
    <property type="entry name" value="ZF_ZZ_1"/>
    <property type="match status" value="1"/>
</dbReference>
<keyword evidence="4" id="KW-0479">Metal-binding</keyword>
<keyword evidence="7" id="KW-0862">Zinc</keyword>
<dbReference type="SUPFAM" id="SSF54277">
    <property type="entry name" value="CAD &amp; PB1 domains"/>
    <property type="match status" value="1"/>
</dbReference>
<feature type="compositionally biased region" description="Polar residues" evidence="15">
    <location>
        <begin position="356"/>
        <end position="370"/>
    </location>
</feature>